<dbReference type="GO" id="GO:0000166">
    <property type="term" value="F:nucleotide binding"/>
    <property type="evidence" value="ECO:0007669"/>
    <property type="project" value="InterPro"/>
</dbReference>
<evidence type="ECO:0000313" key="4">
    <source>
        <dbReference type="Proteomes" id="UP000617951"/>
    </source>
</evidence>
<organism evidence="3 4">
    <name type="scientific">Guopingia tenuis</name>
    <dbReference type="NCBI Taxonomy" id="2763656"/>
    <lineage>
        <taxon>Bacteria</taxon>
        <taxon>Bacillati</taxon>
        <taxon>Bacillota</taxon>
        <taxon>Clostridia</taxon>
        <taxon>Christensenellales</taxon>
        <taxon>Christensenellaceae</taxon>
        <taxon>Guopingia</taxon>
    </lineage>
</organism>
<proteinExistence type="predicted"/>
<dbReference type="Pfam" id="PF22725">
    <property type="entry name" value="GFO_IDH_MocA_C3"/>
    <property type="match status" value="1"/>
</dbReference>
<protein>
    <submittedName>
        <fullName evidence="3">Gfo/Idh/MocA family oxidoreductase</fullName>
    </submittedName>
</protein>
<keyword evidence="4" id="KW-1185">Reference proteome</keyword>
<dbReference type="InterPro" id="IPR000683">
    <property type="entry name" value="Gfo/Idh/MocA-like_OxRdtase_N"/>
</dbReference>
<dbReference type="RefSeq" id="WP_249279374.1">
    <property type="nucleotide sequence ID" value="NZ_JACRSS010000001.1"/>
</dbReference>
<name>A0A926DG03_9FIRM</name>
<comment type="caution">
    <text evidence="3">The sequence shown here is derived from an EMBL/GenBank/DDBJ whole genome shotgun (WGS) entry which is preliminary data.</text>
</comment>
<dbReference type="PANTHER" id="PTHR43054:SF1">
    <property type="entry name" value="SCYLLO-INOSITOL 2-DEHYDROGENASE (NADP(+)) IOLU"/>
    <property type="match status" value="1"/>
</dbReference>
<evidence type="ECO:0000259" key="2">
    <source>
        <dbReference type="Pfam" id="PF22725"/>
    </source>
</evidence>
<dbReference type="Pfam" id="PF01408">
    <property type="entry name" value="GFO_IDH_MocA"/>
    <property type="match status" value="1"/>
</dbReference>
<dbReference type="SUPFAM" id="SSF55347">
    <property type="entry name" value="Glyceraldehyde-3-phosphate dehydrogenase-like, C-terminal domain"/>
    <property type="match status" value="1"/>
</dbReference>
<dbReference type="InterPro" id="IPR055170">
    <property type="entry name" value="GFO_IDH_MocA-like_dom"/>
</dbReference>
<accession>A0A926DG03</accession>
<feature type="domain" description="GFO/IDH/MocA-like oxidoreductase" evidence="2">
    <location>
        <begin position="138"/>
        <end position="246"/>
    </location>
</feature>
<dbReference type="EMBL" id="JACRSS010000001">
    <property type="protein sequence ID" value="MBC8537463.1"/>
    <property type="molecule type" value="Genomic_DNA"/>
</dbReference>
<evidence type="ECO:0000313" key="3">
    <source>
        <dbReference type="EMBL" id="MBC8537463.1"/>
    </source>
</evidence>
<feature type="domain" description="Gfo/Idh/MocA-like oxidoreductase N-terminal" evidence="1">
    <location>
        <begin position="2"/>
        <end position="118"/>
    </location>
</feature>
<dbReference type="InterPro" id="IPR036291">
    <property type="entry name" value="NAD(P)-bd_dom_sf"/>
</dbReference>
<dbReference type="Gene3D" id="3.40.50.720">
    <property type="entry name" value="NAD(P)-binding Rossmann-like Domain"/>
    <property type="match status" value="1"/>
</dbReference>
<sequence>MVRFGIIGTNFITDRFIAGGKLCEGFAVRAVYSRTMEKARKFAAKYGVEQVYDRLEDLAESREIDAVYIASPNYCHADQAAQMLRAGKHVLVEKPATANAREWEELCRIARENNVILLEAMRSVFLPEYTAIRENLHKLGTIRRATLSYCQYSSRYDKFKNGIIENAFRPELCNGSMMDIGVYCINALIDLFGAPKAVDGNCLKMHNGVDGAGTITANYGDMQAEVLYSKITNSFNASEIQGEKGCMLIQELPNPTHIEIVYNTREREDLGISASEQNMQFEVREFIRLVEEKDHEAEAAYAARTLAALELMDAARAKMEIVFPNDQK</sequence>
<dbReference type="AlphaFoldDB" id="A0A926DG03"/>
<dbReference type="SUPFAM" id="SSF51735">
    <property type="entry name" value="NAD(P)-binding Rossmann-fold domains"/>
    <property type="match status" value="1"/>
</dbReference>
<dbReference type="PANTHER" id="PTHR43054">
    <property type="match status" value="1"/>
</dbReference>
<gene>
    <name evidence="3" type="ORF">H8693_00760</name>
</gene>
<reference evidence="3" key="1">
    <citation type="submission" date="2020-08" db="EMBL/GenBank/DDBJ databases">
        <title>Genome public.</title>
        <authorList>
            <person name="Liu C."/>
            <person name="Sun Q."/>
        </authorList>
    </citation>
    <scope>NUCLEOTIDE SEQUENCE</scope>
    <source>
        <strain evidence="3">NSJ-63</strain>
    </source>
</reference>
<dbReference type="Gene3D" id="3.30.360.10">
    <property type="entry name" value="Dihydrodipicolinate Reductase, domain 2"/>
    <property type="match status" value="1"/>
</dbReference>
<dbReference type="Proteomes" id="UP000617951">
    <property type="component" value="Unassembled WGS sequence"/>
</dbReference>
<evidence type="ECO:0000259" key="1">
    <source>
        <dbReference type="Pfam" id="PF01408"/>
    </source>
</evidence>